<keyword evidence="4" id="KW-1185">Reference proteome</keyword>
<evidence type="ECO:0000313" key="4">
    <source>
        <dbReference type="Proteomes" id="UP001140217"/>
    </source>
</evidence>
<evidence type="ECO:0000259" key="2">
    <source>
        <dbReference type="PROSITE" id="PS50174"/>
    </source>
</evidence>
<dbReference type="InterPro" id="IPR000467">
    <property type="entry name" value="G_patch_dom"/>
</dbReference>
<feature type="region of interest" description="Disordered" evidence="1">
    <location>
        <begin position="65"/>
        <end position="109"/>
    </location>
</feature>
<protein>
    <recommendedName>
        <fullName evidence="2">G-patch domain-containing protein</fullName>
    </recommendedName>
</protein>
<dbReference type="GO" id="GO:0003676">
    <property type="term" value="F:nucleic acid binding"/>
    <property type="evidence" value="ECO:0007669"/>
    <property type="project" value="InterPro"/>
</dbReference>
<dbReference type="Proteomes" id="UP001140217">
    <property type="component" value="Unassembled WGS sequence"/>
</dbReference>
<feature type="compositionally biased region" description="Basic residues" evidence="1">
    <location>
        <begin position="239"/>
        <end position="257"/>
    </location>
</feature>
<comment type="caution">
    <text evidence="3">The sequence shown here is derived from an EMBL/GenBank/DDBJ whole genome shotgun (WGS) entry which is preliminary data.</text>
</comment>
<dbReference type="AlphaFoldDB" id="A0A9W8H6H6"/>
<feature type="compositionally biased region" description="Basic and acidic residues" evidence="1">
    <location>
        <begin position="221"/>
        <end position="238"/>
    </location>
</feature>
<name>A0A9W8H6H6_9FUNG</name>
<dbReference type="OrthoDB" id="29523at2759"/>
<evidence type="ECO:0000256" key="1">
    <source>
        <dbReference type="SAM" id="MobiDB-lite"/>
    </source>
</evidence>
<feature type="compositionally biased region" description="Low complexity" evidence="1">
    <location>
        <begin position="68"/>
        <end position="96"/>
    </location>
</feature>
<dbReference type="GO" id="GO:0005730">
    <property type="term" value="C:nucleolus"/>
    <property type="evidence" value="ECO:0007669"/>
    <property type="project" value="TreeGrafter"/>
</dbReference>
<dbReference type="Pfam" id="PF01585">
    <property type="entry name" value="G-patch"/>
    <property type="match status" value="1"/>
</dbReference>
<dbReference type="EMBL" id="JANBUL010000396">
    <property type="protein sequence ID" value="KAJ2776098.1"/>
    <property type="molecule type" value="Genomic_DNA"/>
</dbReference>
<dbReference type="PROSITE" id="PS50174">
    <property type="entry name" value="G_PATCH"/>
    <property type="match status" value="1"/>
</dbReference>
<gene>
    <name evidence="3" type="ORF">H4R18_005853</name>
</gene>
<feature type="domain" description="G-patch" evidence="2">
    <location>
        <begin position="1"/>
        <end position="47"/>
    </location>
</feature>
<reference evidence="3" key="1">
    <citation type="submission" date="2022-07" db="EMBL/GenBank/DDBJ databases">
        <title>Phylogenomic reconstructions and comparative analyses of Kickxellomycotina fungi.</title>
        <authorList>
            <person name="Reynolds N.K."/>
            <person name="Stajich J.E."/>
            <person name="Barry K."/>
            <person name="Grigoriev I.V."/>
            <person name="Crous P."/>
            <person name="Smith M.E."/>
        </authorList>
    </citation>
    <scope>NUCLEOTIDE SEQUENCE</scope>
    <source>
        <strain evidence="3">NBRC 105414</strain>
    </source>
</reference>
<sequence length="257" mass="27027">MQSFAARQLAKYGWKEGEGLGRNRDGIKRAITVSRKADTRGVGSDASQWSSNWWDHLYNKASSKTTTDAGASLGADSPADAGSSSSSRSSSGADSPADSKQRDTLSEYQGMFVRQASAAAAAASAGTGAAGVARRQAVDRTKLVRDGGVHLGATGLTDAELFAACEGRTARKGARAEQRGKLARTTGDGMPRPEVVASIEAALARTIDSPPAEAPKKRKRDGGAGKKDKDSGKNDKSERKSKKDKSKKDKKRKTRPS</sequence>
<dbReference type="PANTHER" id="PTHR23149">
    <property type="entry name" value="G PATCH DOMAIN CONTAINING PROTEIN"/>
    <property type="match status" value="1"/>
</dbReference>
<proteinExistence type="predicted"/>
<organism evidence="3 4">
    <name type="scientific">Coemansia javaensis</name>
    <dbReference type="NCBI Taxonomy" id="2761396"/>
    <lineage>
        <taxon>Eukaryota</taxon>
        <taxon>Fungi</taxon>
        <taxon>Fungi incertae sedis</taxon>
        <taxon>Zoopagomycota</taxon>
        <taxon>Kickxellomycotina</taxon>
        <taxon>Kickxellomycetes</taxon>
        <taxon>Kickxellales</taxon>
        <taxon>Kickxellaceae</taxon>
        <taxon>Coemansia</taxon>
    </lineage>
</organism>
<dbReference type="PANTHER" id="PTHR23149:SF9">
    <property type="entry name" value="G PATCH DOMAIN-CONTAINING PROTEIN 4"/>
    <property type="match status" value="1"/>
</dbReference>
<dbReference type="InterPro" id="IPR050656">
    <property type="entry name" value="PINX1"/>
</dbReference>
<dbReference type="SMART" id="SM00443">
    <property type="entry name" value="G_patch"/>
    <property type="match status" value="1"/>
</dbReference>
<feature type="region of interest" description="Disordered" evidence="1">
    <location>
        <begin position="168"/>
        <end position="257"/>
    </location>
</feature>
<accession>A0A9W8H6H6</accession>
<evidence type="ECO:0000313" key="3">
    <source>
        <dbReference type="EMBL" id="KAJ2776098.1"/>
    </source>
</evidence>